<keyword evidence="2" id="KW-1185">Reference proteome</keyword>
<organism evidence="1 2">
    <name type="scientific">Dreissena polymorpha</name>
    <name type="common">Zebra mussel</name>
    <name type="synonym">Mytilus polymorpha</name>
    <dbReference type="NCBI Taxonomy" id="45954"/>
    <lineage>
        <taxon>Eukaryota</taxon>
        <taxon>Metazoa</taxon>
        <taxon>Spiralia</taxon>
        <taxon>Lophotrochozoa</taxon>
        <taxon>Mollusca</taxon>
        <taxon>Bivalvia</taxon>
        <taxon>Autobranchia</taxon>
        <taxon>Heteroconchia</taxon>
        <taxon>Euheterodonta</taxon>
        <taxon>Imparidentia</taxon>
        <taxon>Neoheterodontei</taxon>
        <taxon>Myida</taxon>
        <taxon>Dreissenoidea</taxon>
        <taxon>Dreissenidae</taxon>
        <taxon>Dreissena</taxon>
    </lineage>
</organism>
<dbReference type="AlphaFoldDB" id="A0A9D4KGX8"/>
<accession>A0A9D4KGX8</accession>
<gene>
    <name evidence="1" type="ORF">DPMN_112740</name>
</gene>
<reference evidence="1" key="2">
    <citation type="submission" date="2020-11" db="EMBL/GenBank/DDBJ databases">
        <authorList>
            <person name="McCartney M.A."/>
            <person name="Auch B."/>
            <person name="Kono T."/>
            <person name="Mallez S."/>
            <person name="Becker A."/>
            <person name="Gohl D.M."/>
            <person name="Silverstein K.A.T."/>
            <person name="Koren S."/>
            <person name="Bechman K.B."/>
            <person name="Herman A."/>
            <person name="Abrahante J.E."/>
            <person name="Garbe J."/>
        </authorList>
    </citation>
    <scope>NUCLEOTIDE SEQUENCE</scope>
    <source>
        <strain evidence="1">Duluth1</strain>
        <tissue evidence="1">Whole animal</tissue>
    </source>
</reference>
<proteinExistence type="predicted"/>
<comment type="caution">
    <text evidence="1">The sequence shown here is derived from an EMBL/GenBank/DDBJ whole genome shotgun (WGS) entry which is preliminary data.</text>
</comment>
<dbReference type="EMBL" id="JAIWYP010000004">
    <property type="protein sequence ID" value="KAH3839313.1"/>
    <property type="molecule type" value="Genomic_DNA"/>
</dbReference>
<evidence type="ECO:0000313" key="2">
    <source>
        <dbReference type="Proteomes" id="UP000828390"/>
    </source>
</evidence>
<name>A0A9D4KGX8_DREPO</name>
<dbReference type="Proteomes" id="UP000828390">
    <property type="component" value="Unassembled WGS sequence"/>
</dbReference>
<reference evidence="1" key="1">
    <citation type="journal article" date="2019" name="bioRxiv">
        <title>The Genome of the Zebra Mussel, Dreissena polymorpha: A Resource for Invasive Species Research.</title>
        <authorList>
            <person name="McCartney M.A."/>
            <person name="Auch B."/>
            <person name="Kono T."/>
            <person name="Mallez S."/>
            <person name="Zhang Y."/>
            <person name="Obille A."/>
            <person name="Becker A."/>
            <person name="Abrahante J.E."/>
            <person name="Garbe J."/>
            <person name="Badalamenti J.P."/>
            <person name="Herman A."/>
            <person name="Mangelson H."/>
            <person name="Liachko I."/>
            <person name="Sullivan S."/>
            <person name="Sone E.D."/>
            <person name="Koren S."/>
            <person name="Silverstein K.A.T."/>
            <person name="Beckman K.B."/>
            <person name="Gohl D.M."/>
        </authorList>
    </citation>
    <scope>NUCLEOTIDE SEQUENCE</scope>
    <source>
        <strain evidence="1">Duluth1</strain>
        <tissue evidence="1">Whole animal</tissue>
    </source>
</reference>
<evidence type="ECO:0000313" key="1">
    <source>
        <dbReference type="EMBL" id="KAH3839313.1"/>
    </source>
</evidence>
<protein>
    <submittedName>
        <fullName evidence="1">Uncharacterized protein</fullName>
    </submittedName>
</protein>
<sequence>MFFNKLTNLRTKFHEDFTINVISRAKTAPPPVSHLSLEQIFGSIHEDWTINVISRVLTRVYYSHIRKTSPPLVALFFNGPEPFSNSAEISYILTKFHEHLTTNVTPRENDPPPPPGGHVFLLIRTIFELNRRIQEANIGQKNVTSRVFTCFHYIHIEKTAPPPGCHVFSPI</sequence>